<feature type="domain" description="Carrier" evidence="1">
    <location>
        <begin position="15"/>
        <end position="96"/>
    </location>
</feature>
<dbReference type="InterPro" id="IPR009081">
    <property type="entry name" value="PP-bd_ACP"/>
</dbReference>
<dbReference type="EMBL" id="RDQZ01000013">
    <property type="protein sequence ID" value="RXH12356.1"/>
    <property type="molecule type" value="Genomic_DNA"/>
</dbReference>
<organism evidence="2 3">
    <name type="scientific">Bradyrhizobium guangzhouense</name>
    <dbReference type="NCBI Taxonomy" id="1325095"/>
    <lineage>
        <taxon>Bacteria</taxon>
        <taxon>Pseudomonadati</taxon>
        <taxon>Pseudomonadota</taxon>
        <taxon>Alphaproteobacteria</taxon>
        <taxon>Hyphomicrobiales</taxon>
        <taxon>Nitrobacteraceae</taxon>
        <taxon>Bradyrhizobium</taxon>
    </lineage>
</organism>
<dbReference type="Proteomes" id="UP000290401">
    <property type="component" value="Unassembled WGS sequence"/>
</dbReference>
<evidence type="ECO:0000313" key="2">
    <source>
        <dbReference type="EMBL" id="RXH12356.1"/>
    </source>
</evidence>
<evidence type="ECO:0000259" key="1">
    <source>
        <dbReference type="PROSITE" id="PS50075"/>
    </source>
</evidence>
<dbReference type="SUPFAM" id="SSF47336">
    <property type="entry name" value="ACP-like"/>
    <property type="match status" value="1"/>
</dbReference>
<dbReference type="InterPro" id="IPR036736">
    <property type="entry name" value="ACP-like_sf"/>
</dbReference>
<proteinExistence type="predicted"/>
<protein>
    <recommendedName>
        <fullName evidence="1">Carrier domain-containing protein</fullName>
    </recommendedName>
</protein>
<name>A0ABY0E598_9BRAD</name>
<dbReference type="Pfam" id="PF00550">
    <property type="entry name" value="PP-binding"/>
    <property type="match status" value="1"/>
</dbReference>
<dbReference type="Gene3D" id="1.10.1200.10">
    <property type="entry name" value="ACP-like"/>
    <property type="match status" value="1"/>
</dbReference>
<sequence>MMLTQPQIQIDLQDPSPTDPEAVIRTEFEATLRAILHLAPDAPIRSQAPGDLGLTSLGAITLQYKLQTDWGIDLSVGDILGAETVDALFALAIAQRAASQQEGIVI</sequence>
<comment type="caution">
    <text evidence="2">The sequence shown here is derived from an EMBL/GenBank/DDBJ whole genome shotgun (WGS) entry which is preliminary data.</text>
</comment>
<dbReference type="PROSITE" id="PS50075">
    <property type="entry name" value="CARRIER"/>
    <property type="match status" value="1"/>
</dbReference>
<reference evidence="2 3" key="1">
    <citation type="submission" date="2018-10" db="EMBL/GenBank/DDBJ databases">
        <title>Bradyrhizobium sp. nov., effective nodules isolated from peanut in China.</title>
        <authorList>
            <person name="Li Y."/>
        </authorList>
    </citation>
    <scope>NUCLEOTIDE SEQUENCE [LARGE SCALE GENOMIC DNA]</scope>
    <source>
        <strain evidence="2 3">CCBAU 53426</strain>
    </source>
</reference>
<evidence type="ECO:0000313" key="3">
    <source>
        <dbReference type="Proteomes" id="UP000290401"/>
    </source>
</evidence>
<accession>A0ABY0E598</accession>
<dbReference type="RefSeq" id="WP_128949994.1">
    <property type="nucleotide sequence ID" value="NZ_CP030053.1"/>
</dbReference>
<keyword evidence="3" id="KW-1185">Reference proteome</keyword>
<gene>
    <name evidence="2" type="ORF">EAS56_17780</name>
</gene>